<dbReference type="VEuPathDB" id="FungiDB:Z519_09716"/>
<dbReference type="RefSeq" id="XP_016616229.1">
    <property type="nucleotide sequence ID" value="XM_016767437.1"/>
</dbReference>
<keyword evidence="1" id="KW-0812">Transmembrane</keyword>
<keyword evidence="1" id="KW-1133">Transmembrane helix</keyword>
<dbReference type="OrthoDB" id="5287717at2759"/>
<name>A0A0D2HFM7_CLAB1</name>
<keyword evidence="3" id="KW-1185">Reference proteome</keyword>
<sequence length="473" mass="51370">MFETRGQRWTQGLAALPEPPNVLYFPAGADENITETFYDDTTHKDRDSQWIEYFVAPVVSERVNGAAWGMLVNVSARLAQPQRDLRLLNVTGYGDYRNLTTAWGYVESGPLYECSYGILSAIEESIKSTTPYSSLPNGKDMHEGMLEMVTWQYSNETSAGADPTMLEMTNSSAIVVSEPFQPAGEDSSQCRNPNILSYGISLQVRFLTGRAALSARSRTFANFTRSVPSPFAGGDYSTIPVCENYTWLHDENASQLTDDQKLEMLQCQNAIQQLKLGVQGRGVPLLELLLLTALTCADLRFSGVNNTCINAWYAANPATGGALYLGAGSMQMLALTPERMRLAPLKPVGQVSISMMGPGPQSFADDLNVGRQVHGLLLGVASWKLVLALLVAWAGLLYAVTVWAFGAVWAPELLDGSSGATRGACQASGDEDQKFQYYGPLLGIPTAVEAREAKLVGLHGFASVSLLRRRGGH</sequence>
<feature type="transmembrane region" description="Helical" evidence="1">
    <location>
        <begin position="385"/>
        <end position="409"/>
    </location>
</feature>
<evidence type="ECO:0000313" key="2">
    <source>
        <dbReference type="EMBL" id="KIW89560.1"/>
    </source>
</evidence>
<organism evidence="2 3">
    <name type="scientific">Cladophialophora bantiana (strain ATCC 10958 / CBS 173.52 / CDC B-1940 / NIH 8579)</name>
    <name type="common">Xylohypha bantiana</name>
    <dbReference type="NCBI Taxonomy" id="1442370"/>
    <lineage>
        <taxon>Eukaryota</taxon>
        <taxon>Fungi</taxon>
        <taxon>Dikarya</taxon>
        <taxon>Ascomycota</taxon>
        <taxon>Pezizomycotina</taxon>
        <taxon>Eurotiomycetes</taxon>
        <taxon>Chaetothyriomycetidae</taxon>
        <taxon>Chaetothyriales</taxon>
        <taxon>Herpotrichiellaceae</taxon>
        <taxon>Cladophialophora</taxon>
    </lineage>
</organism>
<accession>A0A0D2HFM7</accession>
<keyword evidence="1" id="KW-0472">Membrane</keyword>
<protein>
    <submittedName>
        <fullName evidence="2">Uncharacterized protein</fullName>
    </submittedName>
</protein>
<dbReference type="Proteomes" id="UP000053789">
    <property type="component" value="Unassembled WGS sequence"/>
</dbReference>
<dbReference type="HOGENOM" id="CLU_577456_0_0_1"/>
<dbReference type="EMBL" id="KN846995">
    <property type="protein sequence ID" value="KIW89560.1"/>
    <property type="molecule type" value="Genomic_DNA"/>
</dbReference>
<gene>
    <name evidence="2" type="ORF">Z519_09716</name>
</gene>
<dbReference type="AlphaFoldDB" id="A0A0D2HFM7"/>
<dbReference type="GeneID" id="27702644"/>
<reference evidence="2" key="1">
    <citation type="submission" date="2015-01" db="EMBL/GenBank/DDBJ databases">
        <title>The Genome Sequence of Cladophialophora bantiana CBS 173.52.</title>
        <authorList>
            <consortium name="The Broad Institute Genomics Platform"/>
            <person name="Cuomo C."/>
            <person name="de Hoog S."/>
            <person name="Gorbushina A."/>
            <person name="Stielow B."/>
            <person name="Teixiera M."/>
            <person name="Abouelleil A."/>
            <person name="Chapman S.B."/>
            <person name="Priest M."/>
            <person name="Young S.K."/>
            <person name="Wortman J."/>
            <person name="Nusbaum C."/>
            <person name="Birren B."/>
        </authorList>
    </citation>
    <scope>NUCLEOTIDE SEQUENCE [LARGE SCALE GENOMIC DNA]</scope>
    <source>
        <strain evidence="2">CBS 173.52</strain>
    </source>
</reference>
<evidence type="ECO:0000256" key="1">
    <source>
        <dbReference type="SAM" id="Phobius"/>
    </source>
</evidence>
<evidence type="ECO:0000313" key="3">
    <source>
        <dbReference type="Proteomes" id="UP000053789"/>
    </source>
</evidence>
<proteinExistence type="predicted"/>